<comment type="caution">
    <text evidence="9">The sequence shown here is derived from an EMBL/GenBank/DDBJ whole genome shotgun (WGS) entry which is preliminary data.</text>
</comment>
<dbReference type="AlphaFoldDB" id="A0A2A9DV34"/>
<name>A0A2A9DV34_9MICO</name>
<feature type="domain" description="Phosphatidic acid phosphatase type 2/haloperoxidase" evidence="8">
    <location>
        <begin position="98"/>
        <end position="203"/>
    </location>
</feature>
<keyword evidence="6 7" id="KW-0472">Membrane</keyword>
<evidence type="ECO:0000256" key="4">
    <source>
        <dbReference type="ARBA" id="ARBA00022801"/>
    </source>
</evidence>
<feature type="transmembrane region" description="Helical" evidence="7">
    <location>
        <begin position="137"/>
        <end position="156"/>
    </location>
</feature>
<keyword evidence="4" id="KW-0378">Hydrolase</keyword>
<proteinExistence type="predicted"/>
<feature type="transmembrane region" description="Helical" evidence="7">
    <location>
        <begin position="161"/>
        <end position="180"/>
    </location>
</feature>
<evidence type="ECO:0000313" key="10">
    <source>
        <dbReference type="Proteomes" id="UP000221369"/>
    </source>
</evidence>
<evidence type="ECO:0000313" key="9">
    <source>
        <dbReference type="EMBL" id="PFG30548.1"/>
    </source>
</evidence>
<dbReference type="CDD" id="cd03392">
    <property type="entry name" value="PAP2_like_2"/>
    <property type="match status" value="1"/>
</dbReference>
<dbReference type="SUPFAM" id="SSF48317">
    <property type="entry name" value="Acid phosphatase/Vanadium-dependent haloperoxidase"/>
    <property type="match status" value="1"/>
</dbReference>
<dbReference type="Proteomes" id="UP000221369">
    <property type="component" value="Unassembled WGS sequence"/>
</dbReference>
<dbReference type="InterPro" id="IPR036938">
    <property type="entry name" value="PAP2/HPO_sf"/>
</dbReference>
<dbReference type="GO" id="GO:0016787">
    <property type="term" value="F:hydrolase activity"/>
    <property type="evidence" value="ECO:0007669"/>
    <property type="project" value="UniProtKB-KW"/>
</dbReference>
<evidence type="ECO:0000256" key="6">
    <source>
        <dbReference type="ARBA" id="ARBA00023136"/>
    </source>
</evidence>
<dbReference type="PANTHER" id="PTHR14969">
    <property type="entry name" value="SPHINGOSINE-1-PHOSPHATE PHOSPHOHYDROLASE"/>
    <property type="match status" value="1"/>
</dbReference>
<evidence type="ECO:0000256" key="3">
    <source>
        <dbReference type="ARBA" id="ARBA00022692"/>
    </source>
</evidence>
<evidence type="ECO:0000256" key="5">
    <source>
        <dbReference type="ARBA" id="ARBA00022989"/>
    </source>
</evidence>
<keyword evidence="3 7" id="KW-0812">Transmembrane</keyword>
<reference evidence="9 10" key="1">
    <citation type="submission" date="2017-10" db="EMBL/GenBank/DDBJ databases">
        <title>Sequencing the genomes of 1000 actinobacteria strains.</title>
        <authorList>
            <person name="Klenk H.-P."/>
        </authorList>
    </citation>
    <scope>NUCLEOTIDE SEQUENCE [LARGE SCALE GENOMIC DNA]</scope>
    <source>
        <strain evidence="9 10">DSM 21798</strain>
    </source>
</reference>
<evidence type="ECO:0000259" key="8">
    <source>
        <dbReference type="SMART" id="SM00014"/>
    </source>
</evidence>
<dbReference type="EMBL" id="PDJE01000001">
    <property type="protein sequence ID" value="PFG30548.1"/>
    <property type="molecule type" value="Genomic_DNA"/>
</dbReference>
<sequence length="219" mass="23336">MHRTRDDALLARARVARLWPLTAAGVAALLVAALAVLVLLVDTPFETDTEWMATVREDPNAVLMYVSFVMDVIGGGVIAWAIIPLGGAVAFLLARRPIAASYWLVSLAASAAVVQGVKQLVGRERPLEMLVVSDHGSFPSGHTANAATIAIVLGIVLQRAWVWVVGVLGIVVMALSRTYLGAHWLTDTLGGALIGVCIAIIVWAPLGVPLLKERLRPRQ</sequence>
<protein>
    <submittedName>
        <fullName evidence="9">Undecaprenyl-diphosphatase</fullName>
    </submittedName>
</protein>
<feature type="transmembrane region" description="Helical" evidence="7">
    <location>
        <begin position="21"/>
        <end position="41"/>
    </location>
</feature>
<organism evidence="9 10">
    <name type="scientific">Paramicrobacterium agarici</name>
    <dbReference type="NCBI Taxonomy" id="630514"/>
    <lineage>
        <taxon>Bacteria</taxon>
        <taxon>Bacillati</taxon>
        <taxon>Actinomycetota</taxon>
        <taxon>Actinomycetes</taxon>
        <taxon>Micrococcales</taxon>
        <taxon>Microbacteriaceae</taxon>
        <taxon>Paramicrobacterium</taxon>
    </lineage>
</organism>
<evidence type="ECO:0000256" key="1">
    <source>
        <dbReference type="ARBA" id="ARBA00004651"/>
    </source>
</evidence>
<keyword evidence="5 7" id="KW-1133">Transmembrane helix</keyword>
<dbReference type="Gene3D" id="1.20.144.10">
    <property type="entry name" value="Phosphatidic acid phosphatase type 2/haloperoxidase"/>
    <property type="match status" value="1"/>
</dbReference>
<dbReference type="Pfam" id="PF01569">
    <property type="entry name" value="PAP2"/>
    <property type="match status" value="1"/>
</dbReference>
<dbReference type="GO" id="GO:0005886">
    <property type="term" value="C:plasma membrane"/>
    <property type="evidence" value="ECO:0007669"/>
    <property type="project" value="UniProtKB-SubCell"/>
</dbReference>
<keyword evidence="10" id="KW-1185">Reference proteome</keyword>
<dbReference type="RefSeq" id="WP_245836244.1">
    <property type="nucleotide sequence ID" value="NZ_PDJE01000001.1"/>
</dbReference>
<dbReference type="InterPro" id="IPR000326">
    <property type="entry name" value="PAP2/HPO"/>
</dbReference>
<dbReference type="SMART" id="SM00014">
    <property type="entry name" value="acidPPc"/>
    <property type="match status" value="1"/>
</dbReference>
<accession>A0A2A9DV34</accession>
<gene>
    <name evidence="9" type="ORF">ATJ78_1481</name>
</gene>
<comment type="subcellular location">
    <subcellularLocation>
        <location evidence="1">Cell membrane</location>
        <topology evidence="1">Multi-pass membrane protein</topology>
    </subcellularLocation>
</comment>
<feature type="transmembrane region" description="Helical" evidence="7">
    <location>
        <begin position="100"/>
        <end position="117"/>
    </location>
</feature>
<evidence type="ECO:0000256" key="2">
    <source>
        <dbReference type="ARBA" id="ARBA00022475"/>
    </source>
</evidence>
<feature type="transmembrane region" description="Helical" evidence="7">
    <location>
        <begin position="192"/>
        <end position="211"/>
    </location>
</feature>
<dbReference type="PANTHER" id="PTHR14969:SF62">
    <property type="entry name" value="DECAPRENYLPHOSPHORYL-5-PHOSPHORIBOSE PHOSPHATASE RV3807C-RELATED"/>
    <property type="match status" value="1"/>
</dbReference>
<feature type="transmembrane region" description="Helical" evidence="7">
    <location>
        <begin position="61"/>
        <end position="93"/>
    </location>
</feature>
<keyword evidence="2" id="KW-1003">Cell membrane</keyword>
<evidence type="ECO:0000256" key="7">
    <source>
        <dbReference type="SAM" id="Phobius"/>
    </source>
</evidence>